<evidence type="ECO:0000313" key="2">
    <source>
        <dbReference type="Proteomes" id="UP000614047"/>
    </source>
</evidence>
<dbReference type="RefSeq" id="WP_307829290.1">
    <property type="nucleotide sequence ID" value="NZ_BAABES010000009.1"/>
</dbReference>
<keyword evidence="2" id="KW-1185">Reference proteome</keyword>
<reference evidence="1" key="1">
    <citation type="submission" date="2020-11" db="EMBL/GenBank/DDBJ databases">
        <title>Sequencing the genomes of 1000 actinobacteria strains.</title>
        <authorList>
            <person name="Klenk H.-P."/>
        </authorList>
    </citation>
    <scope>NUCLEOTIDE SEQUENCE</scope>
    <source>
        <strain evidence="1">DSM 43175</strain>
    </source>
</reference>
<evidence type="ECO:0000313" key="1">
    <source>
        <dbReference type="EMBL" id="MBG6092851.1"/>
    </source>
</evidence>
<organism evidence="1 2">
    <name type="scientific">Actinomadura viridis</name>
    <dbReference type="NCBI Taxonomy" id="58110"/>
    <lineage>
        <taxon>Bacteria</taxon>
        <taxon>Bacillati</taxon>
        <taxon>Actinomycetota</taxon>
        <taxon>Actinomycetes</taxon>
        <taxon>Streptosporangiales</taxon>
        <taxon>Thermomonosporaceae</taxon>
        <taxon>Actinomadura</taxon>
    </lineage>
</organism>
<dbReference type="PIRSF" id="PIRSF017393">
    <property type="entry name" value="MTase_SAV2177"/>
    <property type="match status" value="1"/>
</dbReference>
<dbReference type="InterPro" id="IPR029063">
    <property type="entry name" value="SAM-dependent_MTases_sf"/>
</dbReference>
<sequence length="269" mass="29694">MQDTTPGPVQDPASKINTSVPHSARIWNYWLGGVDNYEVDRVAGDQYVAVFPEIVELARSSRYFLARAIRFLAGEAGVRQFLDIGTGLPTVDNTHEVAQRVAPDARIVYVDNDPLVLAHARALLTSTPEGTTTYIDADLHRPEEVIERVRPSLDLTRPVALMLMGVMGHIVDDAEARSIVRRLIAELPSGSYFTLYDCTGDDPAFNKAQSGYDDTGAVPYRLRSPEFVSGYFEGLEPVEPGIVPLERWRPEIAHTAKESPSMCAVARKP</sequence>
<dbReference type="Pfam" id="PF04672">
    <property type="entry name" value="Methyltransf_19"/>
    <property type="match status" value="1"/>
</dbReference>
<dbReference type="Proteomes" id="UP000614047">
    <property type="component" value="Unassembled WGS sequence"/>
</dbReference>
<name>A0A931DS54_9ACTN</name>
<dbReference type="SUPFAM" id="SSF53335">
    <property type="entry name" value="S-adenosyl-L-methionine-dependent methyltransferases"/>
    <property type="match status" value="1"/>
</dbReference>
<dbReference type="Gene3D" id="3.40.50.150">
    <property type="entry name" value="Vaccinia Virus protein VP39"/>
    <property type="match status" value="1"/>
</dbReference>
<proteinExistence type="predicted"/>
<protein>
    <recommendedName>
        <fullName evidence="3">S-adenosyl methyltransferase</fullName>
    </recommendedName>
</protein>
<comment type="caution">
    <text evidence="1">The sequence shown here is derived from an EMBL/GenBank/DDBJ whole genome shotgun (WGS) entry which is preliminary data.</text>
</comment>
<dbReference type="EMBL" id="JADOUA010000001">
    <property type="protein sequence ID" value="MBG6092851.1"/>
    <property type="molecule type" value="Genomic_DNA"/>
</dbReference>
<dbReference type="AlphaFoldDB" id="A0A931DS54"/>
<dbReference type="InterPro" id="IPR006764">
    <property type="entry name" value="SAM_dep_MeTrfase_SAV2177_type"/>
</dbReference>
<accession>A0A931DS54</accession>
<evidence type="ECO:0008006" key="3">
    <source>
        <dbReference type="Google" id="ProtNLM"/>
    </source>
</evidence>
<gene>
    <name evidence="1" type="ORF">IW256_006964</name>
</gene>